<proteinExistence type="predicted"/>
<reference evidence="2 3" key="1">
    <citation type="submission" date="2018-12" db="EMBL/GenBank/DDBJ databases">
        <authorList>
            <consortium name="Pathogen Informatics"/>
        </authorList>
    </citation>
    <scope>NUCLEOTIDE SEQUENCE [LARGE SCALE GENOMIC DNA]</scope>
    <source>
        <strain evidence="2 3">NCTC6754</strain>
    </source>
</reference>
<dbReference type="EMBL" id="LR134190">
    <property type="protein sequence ID" value="VEB51526.1"/>
    <property type="molecule type" value="Genomic_DNA"/>
</dbReference>
<dbReference type="Proteomes" id="UP000269208">
    <property type="component" value="Chromosome"/>
</dbReference>
<feature type="compositionally biased region" description="Basic and acidic residues" evidence="1">
    <location>
        <begin position="48"/>
        <end position="57"/>
    </location>
</feature>
<evidence type="ECO:0000313" key="2">
    <source>
        <dbReference type="EMBL" id="VEB51526.1"/>
    </source>
</evidence>
<accession>A0A3S4J7V5</accession>
<feature type="region of interest" description="Disordered" evidence="1">
    <location>
        <begin position="35"/>
        <end position="57"/>
    </location>
</feature>
<protein>
    <submittedName>
        <fullName evidence="2">Uncharacterized protein</fullName>
    </submittedName>
</protein>
<sequence length="57" mass="6174">MAEVAHVGEDHRNAVFVGGGNDFIITDRTARLDNAAHADSGSGINAITERERTRRKP</sequence>
<dbReference type="AlphaFoldDB" id="A0A3S4J7V5"/>
<name>A0A3S4J7V5_SALET</name>
<evidence type="ECO:0000256" key="1">
    <source>
        <dbReference type="SAM" id="MobiDB-lite"/>
    </source>
</evidence>
<organism evidence="2 3">
    <name type="scientific">Salmonella enterica I</name>
    <dbReference type="NCBI Taxonomy" id="59201"/>
    <lineage>
        <taxon>Bacteria</taxon>
        <taxon>Pseudomonadati</taxon>
        <taxon>Pseudomonadota</taxon>
        <taxon>Gammaproteobacteria</taxon>
        <taxon>Enterobacterales</taxon>
        <taxon>Enterobacteriaceae</taxon>
        <taxon>Salmonella</taxon>
    </lineage>
</organism>
<evidence type="ECO:0000313" key="3">
    <source>
        <dbReference type="Proteomes" id="UP000269208"/>
    </source>
</evidence>
<gene>
    <name evidence="2" type="ORF">NCTC6754_01236</name>
</gene>